<evidence type="ECO:0000256" key="10">
    <source>
        <dbReference type="RuleBase" id="RU000304"/>
    </source>
</evidence>
<dbReference type="Pfam" id="PF00069">
    <property type="entry name" value="Pkinase"/>
    <property type="match status" value="1"/>
</dbReference>
<dbReference type="InterPro" id="IPR000719">
    <property type="entry name" value="Prot_kinase_dom"/>
</dbReference>
<dbReference type="RefSeq" id="XP_068355283.1">
    <property type="nucleotide sequence ID" value="XM_068507579.1"/>
</dbReference>
<dbReference type="PANTHER" id="PTHR24350">
    <property type="entry name" value="SERINE/THREONINE-PROTEIN KINASE IAL-RELATED"/>
    <property type="match status" value="1"/>
</dbReference>
<evidence type="ECO:0000313" key="13">
    <source>
        <dbReference type="Proteomes" id="UP000179807"/>
    </source>
</evidence>
<evidence type="ECO:0000256" key="7">
    <source>
        <dbReference type="PIRSR" id="PIRSR630616-2"/>
    </source>
</evidence>
<evidence type="ECO:0000256" key="2">
    <source>
        <dbReference type="ARBA" id="ARBA00022679"/>
    </source>
</evidence>
<evidence type="ECO:0000256" key="3">
    <source>
        <dbReference type="ARBA" id="ARBA00022741"/>
    </source>
</evidence>
<keyword evidence="2" id="KW-0808">Transferase</keyword>
<evidence type="ECO:0000256" key="8">
    <source>
        <dbReference type="PIRSR" id="PIRSR630616-3"/>
    </source>
</evidence>
<dbReference type="InterPro" id="IPR030616">
    <property type="entry name" value="Aur-like"/>
</dbReference>
<evidence type="ECO:0000256" key="9">
    <source>
        <dbReference type="PROSITE-ProRule" id="PRU10141"/>
    </source>
</evidence>
<dbReference type="Proteomes" id="UP000179807">
    <property type="component" value="Unassembled WGS sequence"/>
</dbReference>
<feature type="domain" description="Protein kinase" evidence="11">
    <location>
        <begin position="16"/>
        <end position="266"/>
    </location>
</feature>
<feature type="cross-link" description="Glycyl lysine isopeptide (Lys-Gly) (interchain with G-Cter in SUMO2)" evidence="8">
    <location>
        <position position="142"/>
    </location>
</feature>
<feature type="binding site" evidence="7 9">
    <location>
        <position position="45"/>
    </location>
    <ligand>
        <name>ATP</name>
        <dbReference type="ChEBI" id="CHEBI:30616"/>
    </ligand>
</feature>
<keyword evidence="1 10" id="KW-0723">Serine/threonine-protein kinase</keyword>
<proteinExistence type="inferred from homology"/>
<dbReference type="EMBL" id="MLAK01000880">
    <property type="protein sequence ID" value="OHT02147.1"/>
    <property type="molecule type" value="Genomic_DNA"/>
</dbReference>
<keyword evidence="13" id="KW-1185">Reference proteome</keyword>
<comment type="similarity">
    <text evidence="10">Belongs to the protein kinase superfamily.</text>
</comment>
<dbReference type="Gene3D" id="1.10.510.10">
    <property type="entry name" value="Transferase(Phosphotransferase) domain 1"/>
    <property type="match status" value="1"/>
</dbReference>
<feature type="binding site" evidence="7">
    <location>
        <position position="157"/>
    </location>
    <ligand>
        <name>ATP</name>
        <dbReference type="ChEBI" id="CHEBI:30616"/>
    </ligand>
</feature>
<keyword evidence="5 7" id="KW-0067">ATP-binding</keyword>
<comment type="caution">
    <text evidence="12">The sequence shown here is derived from an EMBL/GenBank/DDBJ whole genome shotgun (WGS) entry which is preliminary data.</text>
</comment>
<evidence type="ECO:0000313" key="12">
    <source>
        <dbReference type="EMBL" id="OHT02147.1"/>
    </source>
</evidence>
<evidence type="ECO:0000256" key="4">
    <source>
        <dbReference type="ARBA" id="ARBA00022777"/>
    </source>
</evidence>
<feature type="binding site" evidence="7">
    <location>
        <begin position="144"/>
        <end position="145"/>
    </location>
    <ligand>
        <name>ATP</name>
        <dbReference type="ChEBI" id="CHEBI:30616"/>
    </ligand>
</feature>
<dbReference type="GO" id="GO:0004674">
    <property type="term" value="F:protein serine/threonine kinase activity"/>
    <property type="evidence" value="ECO:0007669"/>
    <property type="project" value="UniProtKB-KW"/>
</dbReference>
<evidence type="ECO:0000259" key="11">
    <source>
        <dbReference type="PROSITE" id="PS50011"/>
    </source>
</evidence>
<dbReference type="InterPro" id="IPR011009">
    <property type="entry name" value="Kinase-like_dom_sf"/>
</dbReference>
<sequence length="425" mass="48753">MQSTHRLNGLATLDCFTDFIEIGSGSSASIFKAIHTKTFCPVALKFINHDELNETDIHAQFMNEIRLHYCLDHPFILHYFGKCMTESDEVIVTEIVEGETLLQHVNANKGLSEEKAQMILIQILSAIKYLHNQKNIIHRDIKLENILIEGNSIRLIDFGLSKQSYASRCQTQCGSYPYAAPELLVGQPYTKSIDIWSCGVVLYALVTGRLPFEGRNYHETTQKILHAQPYYSHKMSCELVDLLTKIFEKSPEKRITLEEIELHPFITDSKYHHFLSDSFLKNPDLKLIENIDDFDIDSLNVLRMNGIDSDKVVSSLKNGDDNELTMVYRILRMVKIKTQIDNLFFSNSLENKLLVNPFNSVLRAFTTKFKSAGIQIVKKKERDSIILQHPCRKNSVSLYHQSSLKVRTRKKSFSPFNISTLSEIL</sequence>
<dbReference type="OrthoDB" id="68483at2759"/>
<keyword evidence="4 12" id="KW-0418">Kinase</keyword>
<dbReference type="PROSITE" id="PS00108">
    <property type="entry name" value="PROTEIN_KINASE_ST"/>
    <property type="match status" value="1"/>
</dbReference>
<dbReference type="FunFam" id="1.10.510.10:FF:000571">
    <property type="entry name" value="Maternal embryonic leucine zipper kinase"/>
    <property type="match status" value="1"/>
</dbReference>
<protein>
    <submittedName>
        <fullName evidence="12">CAMK family protein kinase</fullName>
    </submittedName>
</protein>
<evidence type="ECO:0000256" key="6">
    <source>
        <dbReference type="PIRSR" id="PIRSR630616-1"/>
    </source>
</evidence>
<evidence type="ECO:0000256" key="5">
    <source>
        <dbReference type="ARBA" id="ARBA00022840"/>
    </source>
</evidence>
<dbReference type="AlphaFoldDB" id="A0A1J4JSW0"/>
<accession>A0A1J4JSW0</accession>
<reference evidence="12" key="1">
    <citation type="submission" date="2016-10" db="EMBL/GenBank/DDBJ databases">
        <authorList>
            <person name="Benchimol M."/>
            <person name="Almeida L.G."/>
            <person name="Vasconcelos A.T."/>
            <person name="Perreira-Neves A."/>
            <person name="Rosa I.A."/>
            <person name="Tasca T."/>
            <person name="Bogo M.R."/>
            <person name="de Souza W."/>
        </authorList>
    </citation>
    <scope>NUCLEOTIDE SEQUENCE [LARGE SCALE GENOMIC DNA]</scope>
    <source>
        <strain evidence="12">K</strain>
    </source>
</reference>
<organism evidence="12 13">
    <name type="scientific">Tritrichomonas foetus</name>
    <dbReference type="NCBI Taxonomy" id="1144522"/>
    <lineage>
        <taxon>Eukaryota</taxon>
        <taxon>Metamonada</taxon>
        <taxon>Parabasalia</taxon>
        <taxon>Tritrichomonadida</taxon>
        <taxon>Tritrichomonadidae</taxon>
        <taxon>Tritrichomonas</taxon>
    </lineage>
</organism>
<dbReference type="VEuPathDB" id="TrichDB:TRFO_30848"/>
<keyword evidence="3 7" id="KW-0547">Nucleotide-binding</keyword>
<dbReference type="SUPFAM" id="SSF56112">
    <property type="entry name" value="Protein kinase-like (PK-like)"/>
    <property type="match status" value="1"/>
</dbReference>
<dbReference type="PROSITE" id="PS00107">
    <property type="entry name" value="PROTEIN_KINASE_ATP"/>
    <property type="match status" value="1"/>
</dbReference>
<dbReference type="PROSITE" id="PS50011">
    <property type="entry name" value="PROTEIN_KINASE_DOM"/>
    <property type="match status" value="1"/>
</dbReference>
<dbReference type="GeneID" id="94842283"/>
<dbReference type="SMART" id="SM00220">
    <property type="entry name" value="S_TKc"/>
    <property type="match status" value="1"/>
</dbReference>
<feature type="active site" description="Proton acceptor" evidence="6">
    <location>
        <position position="140"/>
    </location>
</feature>
<evidence type="ECO:0000256" key="1">
    <source>
        <dbReference type="ARBA" id="ARBA00022527"/>
    </source>
</evidence>
<dbReference type="InterPro" id="IPR017441">
    <property type="entry name" value="Protein_kinase_ATP_BS"/>
</dbReference>
<name>A0A1J4JSW0_9EUKA</name>
<gene>
    <name evidence="12" type="ORF">TRFO_30848</name>
</gene>
<dbReference type="GO" id="GO:0005524">
    <property type="term" value="F:ATP binding"/>
    <property type="evidence" value="ECO:0007669"/>
    <property type="project" value="UniProtKB-UniRule"/>
</dbReference>
<dbReference type="InterPro" id="IPR008271">
    <property type="entry name" value="Ser/Thr_kinase_AS"/>
</dbReference>